<comment type="caution">
    <text evidence="11">The sequence shown here is derived from an EMBL/GenBank/DDBJ whole genome shotgun (WGS) entry which is preliminary data.</text>
</comment>
<dbReference type="InterPro" id="IPR037041">
    <property type="entry name" value="Trigger_fac_C_sf"/>
</dbReference>
<reference evidence="11 12" key="1">
    <citation type="journal article" date="2021" name="ISME Commun">
        <title>Automated analysis of genomic sequences facilitates high-throughput and comprehensive description of bacteria.</title>
        <authorList>
            <person name="Hitch T.C.A."/>
        </authorList>
    </citation>
    <scope>NUCLEOTIDE SEQUENCE [LARGE SCALE GENOMIC DNA]</scope>
    <source>
        <strain evidence="11 12">Sanger_29</strain>
    </source>
</reference>
<dbReference type="EC" id="5.2.1.8" evidence="7"/>
<organism evidence="11 12">
    <name type="scientific">Muricoprocola aceti</name>
    <dbReference type="NCBI Taxonomy" id="2981772"/>
    <lineage>
        <taxon>Bacteria</taxon>
        <taxon>Bacillati</taxon>
        <taxon>Bacillota</taxon>
        <taxon>Clostridia</taxon>
        <taxon>Lachnospirales</taxon>
        <taxon>Lachnospiraceae</taxon>
        <taxon>Muricoprocola</taxon>
    </lineage>
</organism>
<dbReference type="InterPro" id="IPR001179">
    <property type="entry name" value="PPIase_FKBP_dom"/>
</dbReference>
<dbReference type="Proteomes" id="UP001652338">
    <property type="component" value="Unassembled WGS sequence"/>
</dbReference>
<evidence type="ECO:0000256" key="7">
    <source>
        <dbReference type="PROSITE-ProRule" id="PRU00277"/>
    </source>
</evidence>
<accession>A0ABT2SM40</accession>
<gene>
    <name evidence="11" type="primary">tig</name>
    <name evidence="11" type="ORF">OCV47_09450</name>
</gene>
<dbReference type="Gene3D" id="3.10.50.40">
    <property type="match status" value="1"/>
</dbReference>
<dbReference type="GO" id="GO:0003755">
    <property type="term" value="F:peptidyl-prolyl cis-trans isomerase activity"/>
    <property type="evidence" value="ECO:0007669"/>
    <property type="project" value="UniProtKB-EC"/>
</dbReference>
<name>A0ABT2SM40_9FIRM</name>
<dbReference type="Pfam" id="PF00254">
    <property type="entry name" value="FKBP_C"/>
    <property type="match status" value="1"/>
</dbReference>
<dbReference type="InterPro" id="IPR005215">
    <property type="entry name" value="Trig_fac"/>
</dbReference>
<evidence type="ECO:0000256" key="6">
    <source>
        <dbReference type="ARBA" id="ARBA00023306"/>
    </source>
</evidence>
<keyword evidence="3" id="KW-0132">Cell division</keyword>
<dbReference type="PROSITE" id="PS50059">
    <property type="entry name" value="FKBP_PPIASE"/>
    <property type="match status" value="1"/>
</dbReference>
<dbReference type="EMBL" id="JAOQKE010000011">
    <property type="protein sequence ID" value="MCU6725572.1"/>
    <property type="molecule type" value="Genomic_DNA"/>
</dbReference>
<evidence type="ECO:0000256" key="2">
    <source>
        <dbReference type="ARBA" id="ARBA00004496"/>
    </source>
</evidence>
<dbReference type="Gene3D" id="1.10.3120.10">
    <property type="entry name" value="Trigger factor, C-terminal domain"/>
    <property type="match status" value="1"/>
</dbReference>
<comment type="subcellular location">
    <subcellularLocation>
        <location evidence="2">Cytoplasm</location>
    </subcellularLocation>
</comment>
<dbReference type="PROSITE" id="PS51257">
    <property type="entry name" value="PROKAR_LIPOPROTEIN"/>
    <property type="match status" value="1"/>
</dbReference>
<dbReference type="RefSeq" id="WP_262654835.1">
    <property type="nucleotide sequence ID" value="NZ_JAOQKE010000011.1"/>
</dbReference>
<evidence type="ECO:0000313" key="12">
    <source>
        <dbReference type="Proteomes" id="UP001652338"/>
    </source>
</evidence>
<keyword evidence="5 7" id="KW-0413">Isomerase</keyword>
<evidence type="ECO:0000256" key="8">
    <source>
        <dbReference type="SAM" id="MobiDB-lite"/>
    </source>
</evidence>
<feature type="region of interest" description="Disordered" evidence="8">
    <location>
        <begin position="16"/>
        <end position="215"/>
    </location>
</feature>
<evidence type="ECO:0000313" key="11">
    <source>
        <dbReference type="EMBL" id="MCU6725572.1"/>
    </source>
</evidence>
<evidence type="ECO:0000256" key="1">
    <source>
        <dbReference type="ARBA" id="ARBA00000971"/>
    </source>
</evidence>
<dbReference type="InterPro" id="IPR027304">
    <property type="entry name" value="Trigger_fact/SurA_dom_sf"/>
</dbReference>
<dbReference type="Pfam" id="PF05698">
    <property type="entry name" value="Trigger_C"/>
    <property type="match status" value="1"/>
</dbReference>
<feature type="signal peptide" evidence="9">
    <location>
        <begin position="1"/>
        <end position="19"/>
    </location>
</feature>
<dbReference type="SUPFAM" id="SSF109998">
    <property type="entry name" value="Triger factor/SurA peptide-binding domain-like"/>
    <property type="match status" value="1"/>
</dbReference>
<protein>
    <recommendedName>
        <fullName evidence="7">peptidylprolyl isomerase</fullName>
        <ecNumber evidence="7">5.2.1.8</ecNumber>
    </recommendedName>
</protein>
<feature type="region of interest" description="Disordered" evidence="8">
    <location>
        <begin position="528"/>
        <end position="582"/>
    </location>
</feature>
<evidence type="ECO:0000256" key="3">
    <source>
        <dbReference type="ARBA" id="ARBA00022618"/>
    </source>
</evidence>
<feature type="compositionally biased region" description="Acidic residues" evidence="8">
    <location>
        <begin position="91"/>
        <end position="207"/>
    </location>
</feature>
<keyword evidence="6" id="KW-0131">Cell cycle</keyword>
<keyword evidence="4 7" id="KW-0697">Rotamase</keyword>
<evidence type="ECO:0000256" key="5">
    <source>
        <dbReference type="ARBA" id="ARBA00023235"/>
    </source>
</evidence>
<keyword evidence="12" id="KW-1185">Reference proteome</keyword>
<dbReference type="NCBIfam" id="TIGR00115">
    <property type="entry name" value="tig"/>
    <property type="match status" value="1"/>
</dbReference>
<keyword evidence="9" id="KW-0732">Signal</keyword>
<comment type="catalytic activity">
    <reaction evidence="1 7">
        <text>[protein]-peptidylproline (omega=180) = [protein]-peptidylproline (omega=0)</text>
        <dbReference type="Rhea" id="RHEA:16237"/>
        <dbReference type="Rhea" id="RHEA-COMP:10747"/>
        <dbReference type="Rhea" id="RHEA-COMP:10748"/>
        <dbReference type="ChEBI" id="CHEBI:83833"/>
        <dbReference type="ChEBI" id="CHEBI:83834"/>
        <dbReference type="EC" id="5.2.1.8"/>
    </reaction>
</comment>
<dbReference type="InterPro" id="IPR046357">
    <property type="entry name" value="PPIase_dom_sf"/>
</dbReference>
<dbReference type="InterPro" id="IPR008880">
    <property type="entry name" value="Trigger_fac_C"/>
</dbReference>
<proteinExistence type="predicted"/>
<feature type="chain" id="PRO_5046231990" description="peptidylprolyl isomerase" evidence="9">
    <location>
        <begin position="20"/>
        <end position="582"/>
    </location>
</feature>
<dbReference type="SUPFAM" id="SSF54534">
    <property type="entry name" value="FKBP-like"/>
    <property type="match status" value="1"/>
</dbReference>
<evidence type="ECO:0000259" key="10">
    <source>
        <dbReference type="PROSITE" id="PS50059"/>
    </source>
</evidence>
<feature type="domain" description="PPIase FKBP-type" evidence="10">
    <location>
        <begin position="265"/>
        <end position="363"/>
    </location>
</feature>
<sequence>MKRKAVAALLACVALAATGCGSSEKETEKATEAATTEAASETETESESEAATTEAESESETESESEAATTEAESESEEAAELKTGKAAAESETESESETASETETESESETASETETESESETASETETESESETASETETESESETASETETESESETASETETESESETASETETESESENASETETGSEAESETGSEEESETETEFNVADIPEYDASEYVTLGEYKDLTVEVTPVEVTDEQVMDKIASETKQTLTEGTVESGDTVNIDYVGKIDEEEFDGGSAEGYDLEIGSCTFIDGFEDGIIGMQVGDTKDLELKFPEDYHSTDLAGKDVVFTVTVNSISRVPELTDEVADSVVEGMTAEAYQESVRQDLEDQAKESQKTEAEQKLLQAVYENATIDGYPEENLQYTIKRAKDYYEWLASMYGMSLDDYLKNYGMTQDEFNEQIQPVAEEALGEEMTLLAIAKEENIEVSDEEYEAGLARYAEAQGMDDPSKLEEAYGENYIKNSLLQEKVLEFLYENATIEEVAETEAESESESETEAASEVASEEETETETTSETETESESETASETETESETEA</sequence>
<evidence type="ECO:0000256" key="4">
    <source>
        <dbReference type="ARBA" id="ARBA00023110"/>
    </source>
</evidence>
<evidence type="ECO:0000256" key="9">
    <source>
        <dbReference type="SAM" id="SignalP"/>
    </source>
</evidence>
<feature type="compositionally biased region" description="Acidic residues" evidence="8">
    <location>
        <begin position="55"/>
        <end position="65"/>
    </location>
</feature>